<dbReference type="Pfam" id="PF00296">
    <property type="entry name" value="Bac_luciferase"/>
    <property type="match status" value="1"/>
</dbReference>
<dbReference type="PANTHER" id="PTHR42847">
    <property type="entry name" value="ALKANESULFONATE MONOOXYGENASE"/>
    <property type="match status" value="1"/>
</dbReference>
<dbReference type="Proteomes" id="UP000294911">
    <property type="component" value="Unassembled WGS sequence"/>
</dbReference>
<evidence type="ECO:0000259" key="6">
    <source>
        <dbReference type="Pfam" id="PF00296"/>
    </source>
</evidence>
<proteinExistence type="predicted"/>
<dbReference type="GO" id="GO:0008726">
    <property type="term" value="F:alkanesulfonate monooxygenase activity"/>
    <property type="evidence" value="ECO:0007669"/>
    <property type="project" value="TreeGrafter"/>
</dbReference>
<name>A0A4R2R072_9PSEU</name>
<evidence type="ECO:0000256" key="1">
    <source>
        <dbReference type="ARBA" id="ARBA00022630"/>
    </source>
</evidence>
<feature type="region of interest" description="Disordered" evidence="5">
    <location>
        <begin position="162"/>
        <end position="181"/>
    </location>
</feature>
<gene>
    <name evidence="7" type="ORF">EV191_102286</name>
</gene>
<dbReference type="EMBL" id="SLXQ01000002">
    <property type="protein sequence ID" value="TCP55074.1"/>
    <property type="molecule type" value="Genomic_DNA"/>
</dbReference>
<feature type="domain" description="Luciferase-like" evidence="6">
    <location>
        <begin position="7"/>
        <end position="250"/>
    </location>
</feature>
<evidence type="ECO:0000256" key="5">
    <source>
        <dbReference type="SAM" id="MobiDB-lite"/>
    </source>
</evidence>
<comment type="caution">
    <text evidence="7">The sequence shown here is derived from an EMBL/GenBank/DDBJ whole genome shotgun (WGS) entry which is preliminary data.</text>
</comment>
<dbReference type="OrthoDB" id="4029802at2"/>
<dbReference type="AlphaFoldDB" id="A0A4R2R072"/>
<evidence type="ECO:0000256" key="2">
    <source>
        <dbReference type="ARBA" id="ARBA00022643"/>
    </source>
</evidence>
<evidence type="ECO:0000256" key="4">
    <source>
        <dbReference type="ARBA" id="ARBA00023033"/>
    </source>
</evidence>
<evidence type="ECO:0000313" key="8">
    <source>
        <dbReference type="Proteomes" id="UP000294911"/>
    </source>
</evidence>
<sequence>MDLRIFTEPQQGASYADLLRVARCTEDAGYSAFFRSDHYLKMGSADGLPGPTDAWITLAGLARDTSTVRLGTLMTAATFRLPGPLAISVAQVDQMSGGRVEFGFGSGWYAEEHDAYGLTLPPMRERFDRYAEQLEIITGLWATPDGQSYSFNGKYFQLADSPALPKPAQRPRPPVLIGGGGKKRTPALAARFANEFNLPFMPAEQAAAQFDRVAAACGEIGRDPAEITRSAALVACVGRDDAEVANRASAIGRDVAELKENGLAGTPAEVVQRIGEWRAQTGVERIYLQMLDLSDLAQIELIASEVAPQLR</sequence>
<keyword evidence="1" id="KW-0285">Flavoprotein</keyword>
<dbReference type="Gene3D" id="3.20.20.30">
    <property type="entry name" value="Luciferase-like domain"/>
    <property type="match status" value="1"/>
</dbReference>
<dbReference type="InterPro" id="IPR019952">
    <property type="entry name" value="F420_OxRdatse_Rv1855c_pred"/>
</dbReference>
<dbReference type="GO" id="GO:0046306">
    <property type="term" value="P:alkanesulfonate catabolic process"/>
    <property type="evidence" value="ECO:0007669"/>
    <property type="project" value="TreeGrafter"/>
</dbReference>
<dbReference type="PANTHER" id="PTHR42847:SF4">
    <property type="entry name" value="ALKANESULFONATE MONOOXYGENASE-RELATED"/>
    <property type="match status" value="1"/>
</dbReference>
<dbReference type="RefSeq" id="WP_132876449.1">
    <property type="nucleotide sequence ID" value="NZ_SLXQ01000002.1"/>
</dbReference>
<dbReference type="NCBIfam" id="TIGR03560">
    <property type="entry name" value="F420_Rv1855c"/>
    <property type="match status" value="1"/>
</dbReference>
<dbReference type="InterPro" id="IPR050172">
    <property type="entry name" value="SsuD_RutA_monooxygenase"/>
</dbReference>
<dbReference type="InterPro" id="IPR011251">
    <property type="entry name" value="Luciferase-like_dom"/>
</dbReference>
<feature type="compositionally biased region" description="Pro residues" evidence="5">
    <location>
        <begin position="164"/>
        <end position="174"/>
    </location>
</feature>
<organism evidence="7 8">
    <name type="scientific">Tamaricihabitans halophyticus</name>
    <dbReference type="NCBI Taxonomy" id="1262583"/>
    <lineage>
        <taxon>Bacteria</taxon>
        <taxon>Bacillati</taxon>
        <taxon>Actinomycetota</taxon>
        <taxon>Actinomycetes</taxon>
        <taxon>Pseudonocardiales</taxon>
        <taxon>Pseudonocardiaceae</taxon>
        <taxon>Tamaricihabitans</taxon>
    </lineage>
</organism>
<dbReference type="InterPro" id="IPR036661">
    <property type="entry name" value="Luciferase-like_sf"/>
</dbReference>
<evidence type="ECO:0000313" key="7">
    <source>
        <dbReference type="EMBL" id="TCP55074.1"/>
    </source>
</evidence>
<keyword evidence="8" id="KW-1185">Reference proteome</keyword>
<keyword evidence="4" id="KW-0503">Monooxygenase</keyword>
<reference evidence="7 8" key="1">
    <citation type="submission" date="2019-03" db="EMBL/GenBank/DDBJ databases">
        <title>Genomic Encyclopedia of Type Strains, Phase IV (KMG-IV): sequencing the most valuable type-strain genomes for metagenomic binning, comparative biology and taxonomic classification.</title>
        <authorList>
            <person name="Goeker M."/>
        </authorList>
    </citation>
    <scope>NUCLEOTIDE SEQUENCE [LARGE SCALE GENOMIC DNA]</scope>
    <source>
        <strain evidence="7 8">DSM 45765</strain>
    </source>
</reference>
<keyword evidence="3" id="KW-0560">Oxidoreductase</keyword>
<dbReference type="SUPFAM" id="SSF51679">
    <property type="entry name" value="Bacterial luciferase-like"/>
    <property type="match status" value="1"/>
</dbReference>
<keyword evidence="2" id="KW-0288">FMN</keyword>
<accession>A0A4R2R072</accession>
<protein>
    <submittedName>
        <fullName evidence="7">F420-dependent oxidoreductase-like protein</fullName>
    </submittedName>
</protein>
<evidence type="ECO:0000256" key="3">
    <source>
        <dbReference type="ARBA" id="ARBA00023002"/>
    </source>
</evidence>